<reference evidence="2 3" key="1">
    <citation type="submission" date="2024-02" db="EMBL/GenBank/DDBJ databases">
        <authorList>
            <person name="Chen Y."/>
            <person name="Shah S."/>
            <person name="Dougan E. K."/>
            <person name="Thang M."/>
            <person name="Chan C."/>
        </authorList>
    </citation>
    <scope>NUCLEOTIDE SEQUENCE [LARGE SCALE GENOMIC DNA]</scope>
</reference>
<protein>
    <submittedName>
        <fullName evidence="2">Uncharacterized protein</fullName>
    </submittedName>
</protein>
<keyword evidence="3" id="KW-1185">Reference proteome</keyword>
<accession>A0ABP0MS82</accession>
<gene>
    <name evidence="2" type="ORF">SCF082_LOCUS29393</name>
</gene>
<evidence type="ECO:0000313" key="3">
    <source>
        <dbReference type="Proteomes" id="UP001642464"/>
    </source>
</evidence>
<feature type="compositionally biased region" description="Basic and acidic residues" evidence="1">
    <location>
        <begin position="83"/>
        <end position="94"/>
    </location>
</feature>
<proteinExistence type="predicted"/>
<dbReference type="Proteomes" id="UP001642464">
    <property type="component" value="Unassembled WGS sequence"/>
</dbReference>
<feature type="region of interest" description="Disordered" evidence="1">
    <location>
        <begin position="83"/>
        <end position="103"/>
    </location>
</feature>
<organism evidence="2 3">
    <name type="scientific">Durusdinium trenchii</name>
    <dbReference type="NCBI Taxonomy" id="1381693"/>
    <lineage>
        <taxon>Eukaryota</taxon>
        <taxon>Sar</taxon>
        <taxon>Alveolata</taxon>
        <taxon>Dinophyceae</taxon>
        <taxon>Suessiales</taxon>
        <taxon>Symbiodiniaceae</taxon>
        <taxon>Durusdinium</taxon>
    </lineage>
</organism>
<sequence>MAAAFQKLRSISAVSDDSMADERQIHDEAEATKTKPVDALRAKCPKFGMKVTADPDTILEYESMFAGFPPDVGPLNLRVVPEPRKQQKAREHQRATGKTGPKLVESPVITNSFGALRCFGATYRACKKHLSVRAKQDLATQVYYWDFYRQRCRADKVPRGDFVDYHADGLFPLKGPSMLSSSMNCSHSMLRRTLYPRSAYSAEFWDWNAQ</sequence>
<comment type="caution">
    <text evidence="2">The sequence shown here is derived from an EMBL/GenBank/DDBJ whole genome shotgun (WGS) entry which is preliminary data.</text>
</comment>
<name>A0ABP0MS82_9DINO</name>
<evidence type="ECO:0000313" key="2">
    <source>
        <dbReference type="EMBL" id="CAK9054053.1"/>
    </source>
</evidence>
<evidence type="ECO:0000256" key="1">
    <source>
        <dbReference type="SAM" id="MobiDB-lite"/>
    </source>
</evidence>
<dbReference type="EMBL" id="CAXAMM010023725">
    <property type="protein sequence ID" value="CAK9054053.1"/>
    <property type="molecule type" value="Genomic_DNA"/>
</dbReference>